<dbReference type="GO" id="GO:0016459">
    <property type="term" value="C:myosin complex"/>
    <property type="evidence" value="ECO:0007669"/>
    <property type="project" value="UniProtKB-KW"/>
</dbReference>
<dbReference type="GO" id="GO:0005884">
    <property type="term" value="C:actin filament"/>
    <property type="evidence" value="ECO:0007669"/>
    <property type="project" value="TreeGrafter"/>
</dbReference>
<dbReference type="GO" id="GO:0051015">
    <property type="term" value="F:actin filament binding"/>
    <property type="evidence" value="ECO:0007669"/>
    <property type="project" value="TreeGrafter"/>
</dbReference>
<dbReference type="SMART" id="SM00242">
    <property type="entry name" value="MYSc"/>
    <property type="match status" value="1"/>
</dbReference>
<protein>
    <submittedName>
        <fullName evidence="9">Unconventional myosin-IXAa</fullName>
    </submittedName>
</protein>
<dbReference type="Proteomes" id="UP001174909">
    <property type="component" value="Unassembled WGS sequence"/>
</dbReference>
<comment type="caution">
    <text evidence="9">The sequence shown here is derived from an EMBL/GenBank/DDBJ whole genome shotgun (WGS) entry which is preliminary data.</text>
</comment>
<keyword evidence="2" id="KW-0963">Cytoplasm</keyword>
<evidence type="ECO:0000256" key="2">
    <source>
        <dbReference type="ARBA" id="ARBA00022490"/>
    </source>
</evidence>
<feature type="domain" description="Myosin motor" evidence="8">
    <location>
        <begin position="1"/>
        <end position="264"/>
    </location>
</feature>
<comment type="caution">
    <text evidence="7">Lacks conserved residue(s) required for the propagation of feature annotation.</text>
</comment>
<gene>
    <name evidence="9" type="ORF">GBAR_LOCUS94</name>
</gene>
<keyword evidence="5 7" id="KW-0518">Myosin</keyword>
<dbReference type="SUPFAM" id="SSF52540">
    <property type="entry name" value="P-loop containing nucleoside triphosphate hydrolases"/>
    <property type="match status" value="1"/>
</dbReference>
<dbReference type="GO" id="GO:0005524">
    <property type="term" value="F:ATP binding"/>
    <property type="evidence" value="ECO:0007669"/>
    <property type="project" value="UniProtKB-KW"/>
</dbReference>
<dbReference type="Gene3D" id="1.20.58.530">
    <property type="match status" value="1"/>
</dbReference>
<dbReference type="PRINTS" id="PR00193">
    <property type="entry name" value="MYOSINHEAVY"/>
</dbReference>
<keyword evidence="10" id="KW-1185">Reference proteome</keyword>
<evidence type="ECO:0000313" key="10">
    <source>
        <dbReference type="Proteomes" id="UP001174909"/>
    </source>
</evidence>
<dbReference type="EMBL" id="CASHTH010000014">
    <property type="protein sequence ID" value="CAI7988965.1"/>
    <property type="molecule type" value="Genomic_DNA"/>
</dbReference>
<dbReference type="GO" id="GO:0005096">
    <property type="term" value="F:GTPase activator activity"/>
    <property type="evidence" value="ECO:0007669"/>
    <property type="project" value="InterPro"/>
</dbReference>
<dbReference type="InterPro" id="IPR001609">
    <property type="entry name" value="Myosin_head_motor_dom-like"/>
</dbReference>
<evidence type="ECO:0000256" key="4">
    <source>
        <dbReference type="ARBA" id="ARBA00022840"/>
    </source>
</evidence>
<evidence type="ECO:0000313" key="9">
    <source>
        <dbReference type="EMBL" id="CAI7988965.1"/>
    </source>
</evidence>
<organism evidence="9 10">
    <name type="scientific">Geodia barretti</name>
    <name type="common">Barrett's horny sponge</name>
    <dbReference type="NCBI Taxonomy" id="519541"/>
    <lineage>
        <taxon>Eukaryota</taxon>
        <taxon>Metazoa</taxon>
        <taxon>Porifera</taxon>
        <taxon>Demospongiae</taxon>
        <taxon>Heteroscleromorpha</taxon>
        <taxon>Tetractinellida</taxon>
        <taxon>Astrophorina</taxon>
        <taxon>Geodiidae</taxon>
        <taxon>Geodia</taxon>
    </lineage>
</organism>
<keyword evidence="3" id="KW-0547">Nucleotide-binding</keyword>
<dbReference type="InterPro" id="IPR036961">
    <property type="entry name" value="Kinesin_motor_dom_sf"/>
</dbReference>
<dbReference type="InterPro" id="IPR027417">
    <property type="entry name" value="P-loop_NTPase"/>
</dbReference>
<sequence>MDIVPCIIDVLGYVEFCSSSMHTMCHTCLQGRFIGVLDIFGFEVFQNNSFEQFCINYANEQLQQYFNKHIFTLEQAEYSSEGIEWSSVSFIDNQECLDLIAKKPTGLLPLLDEECSFPGADDNSLFQKFERQHKTHPHYRVPQLRHQNPVFTIVHYASDVTYSVKGFRTKNRDLMRQDIIDVLRTSHSDLVRALIGLPPLAVHRWHLAFRTIIASSTFKKAGVVHKMKKEGRMTTSFQHRLLRAATPPVPYNQTDGYVKPVLLR</sequence>
<dbReference type="AlphaFoldDB" id="A0AA35W2R3"/>
<comment type="subcellular location">
    <subcellularLocation>
        <location evidence="1">Cytoplasm</location>
    </subcellularLocation>
</comment>
<dbReference type="PROSITE" id="PS51456">
    <property type="entry name" value="MYOSIN_MOTOR"/>
    <property type="match status" value="1"/>
</dbReference>
<keyword evidence="7" id="KW-0009">Actin-binding</keyword>
<evidence type="ECO:0000256" key="7">
    <source>
        <dbReference type="PROSITE-ProRule" id="PRU00782"/>
    </source>
</evidence>
<proteinExistence type="inferred from homology"/>
<dbReference type="GO" id="GO:0035556">
    <property type="term" value="P:intracellular signal transduction"/>
    <property type="evidence" value="ECO:0007669"/>
    <property type="project" value="InterPro"/>
</dbReference>
<reference evidence="9" key="1">
    <citation type="submission" date="2023-03" db="EMBL/GenBank/DDBJ databases">
        <authorList>
            <person name="Steffen K."/>
            <person name="Cardenas P."/>
        </authorList>
    </citation>
    <scope>NUCLEOTIDE SEQUENCE</scope>
</reference>
<evidence type="ECO:0000256" key="6">
    <source>
        <dbReference type="ARBA" id="ARBA00023175"/>
    </source>
</evidence>
<name>A0AA35W2R3_GEOBA</name>
<evidence type="ECO:0000259" key="8">
    <source>
        <dbReference type="PROSITE" id="PS51456"/>
    </source>
</evidence>
<evidence type="ECO:0000256" key="5">
    <source>
        <dbReference type="ARBA" id="ARBA00023123"/>
    </source>
</evidence>
<keyword evidence="4" id="KW-0067">ATP-binding</keyword>
<comment type="similarity">
    <text evidence="7">Belongs to the TRAFAC class myosin-kinesin ATPase superfamily. Myosin family.</text>
</comment>
<dbReference type="InterPro" id="IPR046987">
    <property type="entry name" value="Myo9"/>
</dbReference>
<accession>A0AA35W2R3</accession>
<keyword evidence="6" id="KW-0505">Motor protein</keyword>
<dbReference type="GO" id="GO:0000146">
    <property type="term" value="F:microfilament motor activity"/>
    <property type="evidence" value="ECO:0007669"/>
    <property type="project" value="InterPro"/>
</dbReference>
<evidence type="ECO:0000256" key="1">
    <source>
        <dbReference type="ARBA" id="ARBA00004496"/>
    </source>
</evidence>
<dbReference type="PANTHER" id="PTHR46184:SF5">
    <property type="entry name" value="UNCONVENTIONAL MYOSIN-IXA-LIKE"/>
    <property type="match status" value="1"/>
</dbReference>
<dbReference type="Gene3D" id="3.40.850.10">
    <property type="entry name" value="Kinesin motor domain"/>
    <property type="match status" value="1"/>
</dbReference>
<dbReference type="PANTHER" id="PTHR46184">
    <property type="entry name" value="UNCONVENTIONAL MYOSIN-IXB-LIKE PROTEIN"/>
    <property type="match status" value="1"/>
</dbReference>
<evidence type="ECO:0000256" key="3">
    <source>
        <dbReference type="ARBA" id="ARBA00022741"/>
    </source>
</evidence>
<dbReference type="GO" id="GO:0005737">
    <property type="term" value="C:cytoplasm"/>
    <property type="evidence" value="ECO:0007669"/>
    <property type="project" value="UniProtKB-SubCell"/>
</dbReference>
<feature type="non-terminal residue" evidence="9">
    <location>
        <position position="264"/>
    </location>
</feature>
<dbReference type="Pfam" id="PF00063">
    <property type="entry name" value="Myosin_head"/>
    <property type="match status" value="1"/>
</dbReference>